<sequence length="131" mass="14663">MKIIYDVDDKDTVIMMNIHFLLDNINIIDGDVWATILYILTVVITIVISGVSIINRDTDNVLDGDGSGYNNNNSNYYGGNNFNSSSNFYKRSKSGTSAMIDSGITGFAFLALLYITLIQKICRKNDQGYFY</sequence>
<dbReference type="AlphaFoldDB" id="A0A1Y1UVZ0"/>
<comment type="caution">
    <text evidence="2">The sequence shown here is derived from an EMBL/GenBank/DDBJ whole genome shotgun (WGS) entry which is preliminary data.</text>
</comment>
<feature type="transmembrane region" description="Helical" evidence="1">
    <location>
        <begin position="98"/>
        <end position="117"/>
    </location>
</feature>
<accession>A0A1Y1UVZ0</accession>
<dbReference type="EMBL" id="MCFH01000078">
    <property type="protein sequence ID" value="ORX41782.1"/>
    <property type="molecule type" value="Genomic_DNA"/>
</dbReference>
<evidence type="ECO:0000313" key="3">
    <source>
        <dbReference type="Proteomes" id="UP000193719"/>
    </source>
</evidence>
<proteinExistence type="predicted"/>
<evidence type="ECO:0000256" key="1">
    <source>
        <dbReference type="SAM" id="Phobius"/>
    </source>
</evidence>
<keyword evidence="3" id="KW-1185">Reference proteome</keyword>
<reference evidence="2 3" key="1">
    <citation type="submission" date="2016-08" db="EMBL/GenBank/DDBJ databases">
        <title>Genomes of anaerobic fungi encode conserved fungal cellulosomes for biomass hydrolysis.</title>
        <authorList>
            <consortium name="DOE Joint Genome Institute"/>
            <person name="Haitjema C.H."/>
            <person name="Gilmore S.P."/>
            <person name="Henske J.K."/>
            <person name="Solomon K.V."/>
            <person name="De Groot R."/>
            <person name="Kuo A."/>
            <person name="Mondo S.J."/>
            <person name="Salamov A.A."/>
            <person name="Labutti K."/>
            <person name="Zhao Z."/>
            <person name="Chiniquy J."/>
            <person name="Barry K."/>
            <person name="Brewer H.M."/>
            <person name="Purvine S.O."/>
            <person name="Wright A.T."/>
            <person name="Boxma B."/>
            <person name="Van Alen T."/>
            <person name="Hackstein J.H."/>
            <person name="Baker S.E."/>
            <person name="Grigoriev I.V."/>
            <person name="O'Malley M.A."/>
        </authorList>
    </citation>
    <scope>NUCLEOTIDE SEQUENCE [LARGE SCALE GENOMIC DNA]</scope>
    <source>
        <strain evidence="3">finn</strain>
    </source>
</reference>
<reference evidence="2 3" key="2">
    <citation type="submission" date="2016-08" db="EMBL/GenBank/DDBJ databases">
        <title>Pervasive Adenine N6-methylation of Active Genes in Fungi.</title>
        <authorList>
            <consortium name="DOE Joint Genome Institute"/>
            <person name="Mondo S.J."/>
            <person name="Dannebaum R.O."/>
            <person name="Kuo R.C."/>
            <person name="Labutti K."/>
            <person name="Haridas S."/>
            <person name="Kuo A."/>
            <person name="Salamov A."/>
            <person name="Ahrendt S.R."/>
            <person name="Lipzen A."/>
            <person name="Sullivan W."/>
            <person name="Andreopoulos W.B."/>
            <person name="Clum A."/>
            <person name="Lindquist E."/>
            <person name="Daum C."/>
            <person name="Ramamoorthy G.K."/>
            <person name="Gryganskyi A."/>
            <person name="Culley D."/>
            <person name="Magnuson J.K."/>
            <person name="James T.Y."/>
            <person name="O'Malley M.A."/>
            <person name="Stajich J.E."/>
            <person name="Spatafora J.W."/>
            <person name="Visel A."/>
            <person name="Grigoriev I.V."/>
        </authorList>
    </citation>
    <scope>NUCLEOTIDE SEQUENCE [LARGE SCALE GENOMIC DNA]</scope>
    <source>
        <strain evidence="3">finn</strain>
    </source>
</reference>
<name>A0A1Y1UVZ0_9FUNG</name>
<keyword evidence="1" id="KW-1133">Transmembrane helix</keyword>
<keyword evidence="1" id="KW-0472">Membrane</keyword>
<protein>
    <submittedName>
        <fullName evidence="2">Uncharacterized protein</fullName>
    </submittedName>
</protein>
<keyword evidence="1" id="KW-0812">Transmembrane</keyword>
<feature type="transmembrane region" description="Helical" evidence="1">
    <location>
        <begin position="32"/>
        <end position="54"/>
    </location>
</feature>
<gene>
    <name evidence="2" type="ORF">BCR36DRAFT_374987</name>
</gene>
<dbReference type="Proteomes" id="UP000193719">
    <property type="component" value="Unassembled WGS sequence"/>
</dbReference>
<organism evidence="2 3">
    <name type="scientific">Piromyces finnis</name>
    <dbReference type="NCBI Taxonomy" id="1754191"/>
    <lineage>
        <taxon>Eukaryota</taxon>
        <taxon>Fungi</taxon>
        <taxon>Fungi incertae sedis</taxon>
        <taxon>Chytridiomycota</taxon>
        <taxon>Chytridiomycota incertae sedis</taxon>
        <taxon>Neocallimastigomycetes</taxon>
        <taxon>Neocallimastigales</taxon>
        <taxon>Neocallimastigaceae</taxon>
        <taxon>Piromyces</taxon>
    </lineage>
</organism>
<evidence type="ECO:0000313" key="2">
    <source>
        <dbReference type="EMBL" id="ORX41782.1"/>
    </source>
</evidence>